<dbReference type="EMBL" id="CP006850">
    <property type="protein sequence ID" value="AHH17345.1"/>
    <property type="molecule type" value="Genomic_DNA"/>
</dbReference>
<proteinExistence type="predicted"/>
<protein>
    <submittedName>
        <fullName evidence="2">Uncharacterized protein</fullName>
    </submittedName>
</protein>
<name>W5TDD0_9NOCA</name>
<gene>
    <name evidence="2" type="ORF">NONO_c25500</name>
</gene>
<feature type="region of interest" description="Disordered" evidence="1">
    <location>
        <begin position="35"/>
        <end position="54"/>
    </location>
</feature>
<evidence type="ECO:0000313" key="2">
    <source>
        <dbReference type="EMBL" id="AHH17345.1"/>
    </source>
</evidence>
<evidence type="ECO:0000256" key="1">
    <source>
        <dbReference type="SAM" id="MobiDB-lite"/>
    </source>
</evidence>
<dbReference type="RefSeq" id="WP_158436203.1">
    <property type="nucleotide sequence ID" value="NZ_CP006850.1"/>
</dbReference>
<accession>W5TDD0</accession>
<dbReference type="AlphaFoldDB" id="W5TDD0"/>
<sequence length="54" mass="5298">MLSTFSGYFGAIGSDILSLGQAVITLVSDLIGAGSSSTPGGFGGTYPPGQYPLA</sequence>
<dbReference type="Proteomes" id="UP000019150">
    <property type="component" value="Chromosome"/>
</dbReference>
<organism evidence="2 3">
    <name type="scientific">Nocardia nova SH22a</name>
    <dbReference type="NCBI Taxonomy" id="1415166"/>
    <lineage>
        <taxon>Bacteria</taxon>
        <taxon>Bacillati</taxon>
        <taxon>Actinomycetota</taxon>
        <taxon>Actinomycetes</taxon>
        <taxon>Mycobacteriales</taxon>
        <taxon>Nocardiaceae</taxon>
        <taxon>Nocardia</taxon>
    </lineage>
</organism>
<dbReference type="PATRIC" id="fig|1415166.3.peg.2610"/>
<evidence type="ECO:0000313" key="3">
    <source>
        <dbReference type="Proteomes" id="UP000019150"/>
    </source>
</evidence>
<dbReference type="OrthoDB" id="4571228at2"/>
<reference evidence="2 3" key="1">
    <citation type="journal article" date="2014" name="Appl. Environ. Microbiol.">
        <title>Insights into the Microbial Degradation of Rubber and Gutta-Percha by Analysis of the Complete Genome of Nocardia nova SH22a.</title>
        <authorList>
            <person name="Luo Q."/>
            <person name="Hiessl S."/>
            <person name="Poehlein A."/>
            <person name="Daniel R."/>
            <person name="Steinbuchel A."/>
        </authorList>
    </citation>
    <scope>NUCLEOTIDE SEQUENCE [LARGE SCALE GENOMIC DNA]</scope>
    <source>
        <strain evidence="2">SH22a</strain>
    </source>
</reference>
<dbReference type="eggNOG" id="ENOG5032NQ0">
    <property type="taxonomic scope" value="Bacteria"/>
</dbReference>
<dbReference type="KEGG" id="nno:NONO_c25500"/>
<keyword evidence="3" id="KW-1185">Reference proteome</keyword>
<dbReference type="HOGENOM" id="CLU_3045840_0_0_11"/>